<dbReference type="InterPro" id="IPR004146">
    <property type="entry name" value="DC1"/>
</dbReference>
<dbReference type="STRING" id="93759.A0A1R3JR86"/>
<dbReference type="EMBL" id="AWUE01015448">
    <property type="protein sequence ID" value="OMO97389.1"/>
    <property type="molecule type" value="Genomic_DNA"/>
</dbReference>
<dbReference type="SUPFAM" id="SSF57889">
    <property type="entry name" value="Cysteine-rich domain"/>
    <property type="match status" value="6"/>
</dbReference>
<dbReference type="Pfam" id="PF03107">
    <property type="entry name" value="C1_2"/>
    <property type="match status" value="6"/>
</dbReference>
<comment type="caution">
    <text evidence="6">The sequence shown here is derived from an EMBL/GenBank/DDBJ whole genome shotgun (WGS) entry which is preliminary data.</text>
</comment>
<evidence type="ECO:0000313" key="7">
    <source>
        <dbReference type="Proteomes" id="UP000187203"/>
    </source>
</evidence>
<dbReference type="PANTHER" id="PTHR32410">
    <property type="entry name" value="CYSTEINE/HISTIDINE-RICH C1 DOMAIN FAMILY PROTEIN"/>
    <property type="match status" value="1"/>
</dbReference>
<keyword evidence="2" id="KW-0677">Repeat</keyword>
<dbReference type="AlphaFoldDB" id="A0A1R3JR86"/>
<proteinExistence type="predicted"/>
<dbReference type="Gene3D" id="3.30.40.10">
    <property type="entry name" value="Zinc/RING finger domain, C3HC4 (zinc finger)"/>
    <property type="match status" value="1"/>
</dbReference>
<dbReference type="SMART" id="SM00249">
    <property type="entry name" value="PHD"/>
    <property type="match status" value="3"/>
</dbReference>
<evidence type="ECO:0000313" key="6">
    <source>
        <dbReference type="EMBL" id="OMO97389.1"/>
    </source>
</evidence>
<evidence type="ECO:0000259" key="5">
    <source>
        <dbReference type="SMART" id="SM00249"/>
    </source>
</evidence>
<dbReference type="InterPro" id="IPR053192">
    <property type="entry name" value="Vacuole_Formation_Reg"/>
</dbReference>
<dbReference type="InterPro" id="IPR013083">
    <property type="entry name" value="Znf_RING/FYVE/PHD"/>
</dbReference>
<keyword evidence="1" id="KW-0479">Metal-binding</keyword>
<dbReference type="InterPro" id="IPR001965">
    <property type="entry name" value="Znf_PHD"/>
</dbReference>
<keyword evidence="4" id="KW-0862">Zinc</keyword>
<protein>
    <submittedName>
        <fullName evidence="6">Zinc finger, PHD-type</fullName>
    </submittedName>
</protein>
<evidence type="ECO:0000256" key="4">
    <source>
        <dbReference type="ARBA" id="ARBA00022833"/>
    </source>
</evidence>
<keyword evidence="3" id="KW-0863">Zinc-finger</keyword>
<feature type="domain" description="Zinc finger PHD-type" evidence="5">
    <location>
        <begin position="370"/>
        <end position="428"/>
    </location>
</feature>
<keyword evidence="7" id="KW-1185">Reference proteome</keyword>
<reference evidence="7" key="1">
    <citation type="submission" date="2013-09" db="EMBL/GenBank/DDBJ databases">
        <title>Corchorus olitorius genome sequencing.</title>
        <authorList>
            <person name="Alam M."/>
            <person name="Haque M.S."/>
            <person name="Islam M.S."/>
            <person name="Emdad E.M."/>
            <person name="Islam M.M."/>
            <person name="Ahmed B."/>
            <person name="Halim A."/>
            <person name="Hossen Q.M.M."/>
            <person name="Hossain M.Z."/>
            <person name="Ahmed R."/>
            <person name="Khan M.M."/>
            <person name="Islam R."/>
            <person name="Rashid M.M."/>
            <person name="Khan S.A."/>
            <person name="Rahman M.S."/>
            <person name="Alam M."/>
            <person name="Yahiya A.S."/>
            <person name="Khan M.S."/>
            <person name="Azam M.S."/>
            <person name="Haque T."/>
            <person name="Lashkar M.Z.H."/>
            <person name="Akhand A.I."/>
            <person name="Morshed G."/>
            <person name="Roy S."/>
            <person name="Uddin K.S."/>
            <person name="Rabeya T."/>
            <person name="Hossain A.S."/>
            <person name="Chowdhury A."/>
            <person name="Snigdha A.R."/>
            <person name="Mortoza M.S."/>
            <person name="Matin S.A."/>
            <person name="Hoque S.M.E."/>
            <person name="Islam M.K."/>
            <person name="Roy D.K."/>
            <person name="Haider R."/>
            <person name="Moosa M.M."/>
            <person name="Elias S.M."/>
            <person name="Hasan A.M."/>
            <person name="Jahan S."/>
            <person name="Shafiuddin M."/>
            <person name="Mahmood N."/>
            <person name="Shommy N.S."/>
        </authorList>
    </citation>
    <scope>NUCLEOTIDE SEQUENCE [LARGE SCALE GENOMIC DNA]</scope>
    <source>
        <strain evidence="7">cv. O-4</strain>
    </source>
</reference>
<evidence type="ECO:0000256" key="1">
    <source>
        <dbReference type="ARBA" id="ARBA00022723"/>
    </source>
</evidence>
<dbReference type="InterPro" id="IPR046349">
    <property type="entry name" value="C1-like_sf"/>
</dbReference>
<dbReference type="GO" id="GO:0008270">
    <property type="term" value="F:zinc ion binding"/>
    <property type="evidence" value="ECO:0007669"/>
    <property type="project" value="UniProtKB-KW"/>
</dbReference>
<dbReference type="Proteomes" id="UP000187203">
    <property type="component" value="Unassembled WGS sequence"/>
</dbReference>
<evidence type="ECO:0000256" key="2">
    <source>
        <dbReference type="ARBA" id="ARBA00022737"/>
    </source>
</evidence>
<organism evidence="6 7">
    <name type="scientific">Corchorus olitorius</name>
    <dbReference type="NCBI Taxonomy" id="93759"/>
    <lineage>
        <taxon>Eukaryota</taxon>
        <taxon>Viridiplantae</taxon>
        <taxon>Streptophyta</taxon>
        <taxon>Embryophyta</taxon>
        <taxon>Tracheophyta</taxon>
        <taxon>Spermatophyta</taxon>
        <taxon>Magnoliopsida</taxon>
        <taxon>eudicotyledons</taxon>
        <taxon>Gunneridae</taxon>
        <taxon>Pentapetalae</taxon>
        <taxon>rosids</taxon>
        <taxon>malvids</taxon>
        <taxon>Malvales</taxon>
        <taxon>Malvaceae</taxon>
        <taxon>Grewioideae</taxon>
        <taxon>Apeibeae</taxon>
        <taxon>Corchorus</taxon>
    </lineage>
</organism>
<sequence>MKLWKELLDGTLQYIDHEHPLVFVQDSQITASQYCGCCKESTKGTRSYCCGLRDCEFFIHESCAKQELPPPIDYAFHDHPIVLFANGFGFMNLTGADPPCSACKKPLSFPIYSCGTCGGDFSLHKECGEQPLQINHPYDRLHPLSLSPNSISHHQEECSCYSCKIVKWEGFVYRCSPCNIELSLEDVWAPPTISDTSHEHPWTLVPCPMSFTCDFCGLEGNRTPYICTTCNLVVHLRCTKMPRAIRIARHRHPISHLYSLQQSDDDDVRLYKECRICYEKVMARYGSYFCSASNCNYIAHVHCATDRKIWDGTVVLEGDEMSNEFDLNMITHVLSEVKVGEDVMAMEIKHAFHHHNLMLSFKDQIVDDNICNGCIRPISSTHSYNCKKCTFSLHKSCAELPRVIGNPIHPHLLKLQKSEESFSCSACDRFHDGFMYFCDHKDCPQFLDCFTLDIQCSLLPDSLKHPSHEQHRLFLSHDYRGDCRGCPKKGITTAYRCTKRCDFAVDVRCLTLPQTVEYKYDKHPLTLAYYDNSDSNQIYCDFCEKKRDSSNWFYYCAHCDNSLHQVCALGRHPFIQIGSTRDAFWHEHRDLTFVDKIWDCPPCNSCRKICYRQVLKCEECNYTKHWDCREENDLLF</sequence>
<dbReference type="PANTHER" id="PTHR32410:SF163">
    <property type="entry name" value="DC1 DOMAIN-CONTAINING PROTEIN"/>
    <property type="match status" value="1"/>
</dbReference>
<accession>A0A1R3JR86</accession>
<gene>
    <name evidence="6" type="ORF">COLO4_14649</name>
</gene>
<feature type="domain" description="Zinc finger PHD-type" evidence="5">
    <location>
        <begin position="539"/>
        <end position="604"/>
    </location>
</feature>
<name>A0A1R3JR86_9ROSI</name>
<evidence type="ECO:0000256" key="3">
    <source>
        <dbReference type="ARBA" id="ARBA00022771"/>
    </source>
</evidence>
<feature type="domain" description="Zinc finger PHD-type" evidence="5">
    <location>
        <begin position="212"/>
        <end position="278"/>
    </location>
</feature>
<dbReference type="OrthoDB" id="1596030at2759"/>